<dbReference type="CDD" id="cd04300">
    <property type="entry name" value="GT35_Glycogen_Phosphorylase"/>
    <property type="match status" value="1"/>
</dbReference>
<keyword evidence="11" id="KW-1185">Reference proteome</keyword>
<dbReference type="InterPro" id="IPR011833">
    <property type="entry name" value="Glycg_phsphrylas"/>
</dbReference>
<evidence type="ECO:0000256" key="1">
    <source>
        <dbReference type="ARBA" id="ARBA00001275"/>
    </source>
</evidence>
<keyword evidence="5 9" id="KW-0808">Transferase</keyword>
<reference evidence="10 11" key="1">
    <citation type="submission" date="2021-03" db="EMBL/GenBank/DDBJ databases">
        <title>Aliifodinibius sp. nov., a new bacterium isolated from saline soil.</title>
        <authorList>
            <person name="Galisteo C."/>
            <person name="De La Haba R."/>
            <person name="Sanchez-Porro C."/>
            <person name="Ventosa A."/>
        </authorList>
    </citation>
    <scope>NUCLEOTIDE SEQUENCE [LARGE SCALE GENOMIC DNA]</scope>
    <source>
        <strain evidence="10 11">1BSP15-2V2</strain>
    </source>
</reference>
<evidence type="ECO:0000256" key="4">
    <source>
        <dbReference type="ARBA" id="ARBA00022676"/>
    </source>
</evidence>
<dbReference type="SUPFAM" id="SSF53756">
    <property type="entry name" value="UDP-Glycosyltransferase/glycogen phosphorylase"/>
    <property type="match status" value="1"/>
</dbReference>
<comment type="function">
    <text evidence="8">Phosphorylase is an important allosteric enzyme in carbohydrate metabolism. Enzymes from different sources differ in their regulatory mechanisms and in their natural substrates. However, all known phosphorylases share catalytic and structural properties.</text>
</comment>
<protein>
    <recommendedName>
        <fullName evidence="9">Alpha-1,4 glucan phosphorylase</fullName>
        <ecNumber evidence="9">2.4.1.1</ecNumber>
    </recommendedName>
</protein>
<dbReference type="RefSeq" id="WP_265764123.1">
    <property type="nucleotide sequence ID" value="NZ_JAGGJA010000001.1"/>
</dbReference>
<keyword evidence="6 9" id="KW-0663">Pyridoxal phosphate</keyword>
<evidence type="ECO:0000313" key="10">
    <source>
        <dbReference type="EMBL" id="MCW9705459.1"/>
    </source>
</evidence>
<dbReference type="InterPro" id="IPR000811">
    <property type="entry name" value="Glyco_trans_35"/>
</dbReference>
<comment type="catalytic activity">
    <reaction evidence="1 9">
        <text>[(1-&gt;4)-alpha-D-glucosyl](n) + phosphate = [(1-&gt;4)-alpha-D-glucosyl](n-1) + alpha-D-glucose 1-phosphate</text>
        <dbReference type="Rhea" id="RHEA:41732"/>
        <dbReference type="Rhea" id="RHEA-COMP:9584"/>
        <dbReference type="Rhea" id="RHEA-COMP:9586"/>
        <dbReference type="ChEBI" id="CHEBI:15444"/>
        <dbReference type="ChEBI" id="CHEBI:43474"/>
        <dbReference type="ChEBI" id="CHEBI:58601"/>
        <dbReference type="EC" id="2.4.1.1"/>
    </reaction>
</comment>
<evidence type="ECO:0000256" key="8">
    <source>
        <dbReference type="ARBA" id="ARBA00025174"/>
    </source>
</evidence>
<evidence type="ECO:0000256" key="2">
    <source>
        <dbReference type="ARBA" id="ARBA00001933"/>
    </source>
</evidence>
<evidence type="ECO:0000256" key="6">
    <source>
        <dbReference type="ARBA" id="ARBA00022898"/>
    </source>
</evidence>
<evidence type="ECO:0000256" key="5">
    <source>
        <dbReference type="ARBA" id="ARBA00022679"/>
    </source>
</evidence>
<accession>A0ABT3PJU8</accession>
<evidence type="ECO:0000256" key="3">
    <source>
        <dbReference type="ARBA" id="ARBA00006047"/>
    </source>
</evidence>
<dbReference type="PANTHER" id="PTHR11468:SF3">
    <property type="entry name" value="GLYCOGEN PHOSPHORYLASE, LIVER FORM"/>
    <property type="match status" value="1"/>
</dbReference>
<dbReference type="Pfam" id="PF00343">
    <property type="entry name" value="Phosphorylase"/>
    <property type="match status" value="1"/>
</dbReference>
<dbReference type="Proteomes" id="UP001207918">
    <property type="component" value="Unassembled WGS sequence"/>
</dbReference>
<dbReference type="PIRSF" id="PIRSF000460">
    <property type="entry name" value="Pprylas_GlgP"/>
    <property type="match status" value="1"/>
</dbReference>
<comment type="function">
    <text evidence="9">Allosteric enzyme that catalyzes the rate-limiting step in glycogen catabolism, the phosphorolytic cleavage of glycogen to produce glucose-1-phosphate, and plays a central role in maintaining cellular and organismal glucose homeostasis.</text>
</comment>
<dbReference type="Gene3D" id="3.40.50.2000">
    <property type="entry name" value="Glycogen Phosphorylase B"/>
    <property type="match status" value="2"/>
</dbReference>
<evidence type="ECO:0000313" key="11">
    <source>
        <dbReference type="Proteomes" id="UP001207918"/>
    </source>
</evidence>
<comment type="caution">
    <text evidence="10">The sequence shown here is derived from an EMBL/GenBank/DDBJ whole genome shotgun (WGS) entry which is preliminary data.</text>
</comment>
<name>A0ABT3PJU8_9BACT</name>
<dbReference type="EC" id="2.4.1.1" evidence="9"/>
<sequence>MSTGTVTNPRTGMDVDAFREDIKQHLHYTLAKDQYSLTEWDSYQSVVLAVMDRLHDRWIDTQQRYYNEKSKRVYYLSMEYLIGRLLDNMLINLGVQDVAAEAIEELGFDYDKIRAAEVDAGLGNGGLGRLAACFLDSMATLGVPAIGYGIRYDYGIFDQDIKDGWQIEKPDQWLQYGYPWGVARPLKKKYTVQFYGDTTATKDSSGRLHFDWTNTHNVNALAYDTPVPGFQNGIVNNLRLWKATSDEGFDLKSFNQGDYINAVRNNMLEENISRVLYPNDKVFKGQELRLKQEYFLVSASLQDAMSRFKKQFDDFRKIPDQMAIQCNDTHPNLAIPEFMRMLMDQEGLEWEPAWDIVTETISYTNHTLMPEALEKWPLSLMSNLLPRHTQIIREIDRRFLQSIEVESDKSSQSDKKDRMRIISNEMNARVRMGRLGIVGAKKVNGVSELHSNLMKKTIFKDFAQEYPDKFTNVTNGITPRRWLRQCNRKLADLISDRIGDDWVTHLSQLKQVEQFADDPEFKESFEQIKLENKQKLADYIKKTEGVTVDPHSIFDIQIKRIHEYKRQLMAVFHMITLYNRLKENPNADIEPRTLLFAGKAAPGYTMAKLHIKLISNVAEMINNDPEVADTLRLLFLPNYSVTLAEKMIPAADLSEQISTAGMEASGTGNMKFALNGALTIGTLDGANIEIREQVGPENIFIFGLTVDEIEEIRQNGYDPEKICEADKELKKVIDQIHKGYFSPEQPDLFHPITNALLKEKDYFMVLGDYRAYVDKQGEVEQVFKDKDEWFRRAIVNTANMGHFSSDRSIQDYCERIWDVEV</sequence>
<organism evidence="10 11">
    <name type="scientific">Fodinibius salsisoli</name>
    <dbReference type="NCBI Taxonomy" id="2820877"/>
    <lineage>
        <taxon>Bacteria</taxon>
        <taxon>Pseudomonadati</taxon>
        <taxon>Balneolota</taxon>
        <taxon>Balneolia</taxon>
        <taxon>Balneolales</taxon>
        <taxon>Balneolaceae</taxon>
        <taxon>Fodinibius</taxon>
    </lineage>
</organism>
<comment type="cofactor">
    <cofactor evidence="2 9">
        <name>pyridoxal 5'-phosphate</name>
        <dbReference type="ChEBI" id="CHEBI:597326"/>
    </cofactor>
</comment>
<keyword evidence="7 9" id="KW-0119">Carbohydrate metabolism</keyword>
<proteinExistence type="inferred from homology"/>
<evidence type="ECO:0000256" key="9">
    <source>
        <dbReference type="RuleBase" id="RU000587"/>
    </source>
</evidence>
<comment type="similarity">
    <text evidence="3 9">Belongs to the glycogen phosphorylase family.</text>
</comment>
<gene>
    <name evidence="10" type="ORF">J6I44_01270</name>
</gene>
<dbReference type="InterPro" id="IPR035090">
    <property type="entry name" value="Pyridoxal_P_attach_site"/>
</dbReference>
<keyword evidence="4 9" id="KW-0328">Glycosyltransferase</keyword>
<dbReference type="PANTHER" id="PTHR11468">
    <property type="entry name" value="GLYCOGEN PHOSPHORYLASE"/>
    <property type="match status" value="1"/>
</dbReference>
<dbReference type="EMBL" id="JAGGJA010000001">
    <property type="protein sequence ID" value="MCW9705459.1"/>
    <property type="molecule type" value="Genomic_DNA"/>
</dbReference>
<evidence type="ECO:0000256" key="7">
    <source>
        <dbReference type="ARBA" id="ARBA00023277"/>
    </source>
</evidence>
<dbReference type="NCBIfam" id="TIGR02093">
    <property type="entry name" value="P_ylase"/>
    <property type="match status" value="1"/>
</dbReference>
<dbReference type="PROSITE" id="PS00102">
    <property type="entry name" value="PHOSPHORYLASE"/>
    <property type="match status" value="1"/>
</dbReference>